<comment type="subcellular location">
    <subcellularLocation>
        <location evidence="1">Secreted</location>
    </subcellularLocation>
</comment>
<dbReference type="Pfam" id="PF14704">
    <property type="entry name" value="DERM"/>
    <property type="match status" value="1"/>
</dbReference>
<dbReference type="PANTHER" id="PTHR15040:SF1">
    <property type="entry name" value="DERMATOPONTIN-LIKE ISOFORM X1"/>
    <property type="match status" value="1"/>
</dbReference>
<feature type="chain" id="PRO_5046333992" description="Dermatopontin" evidence="5">
    <location>
        <begin position="27"/>
        <end position="203"/>
    </location>
</feature>
<evidence type="ECO:0000256" key="2">
    <source>
        <dbReference type="ARBA" id="ARBA00008712"/>
    </source>
</evidence>
<feature type="signal peptide" evidence="5">
    <location>
        <begin position="1"/>
        <end position="26"/>
    </location>
</feature>
<keyword evidence="7" id="KW-1185">Reference proteome</keyword>
<evidence type="ECO:0008006" key="8">
    <source>
        <dbReference type="Google" id="ProtNLM"/>
    </source>
</evidence>
<dbReference type="Proteomes" id="UP001159405">
    <property type="component" value="Unassembled WGS sequence"/>
</dbReference>
<dbReference type="PANTHER" id="PTHR15040">
    <property type="entry name" value="DERMATOPONTIN-RELATED"/>
    <property type="match status" value="1"/>
</dbReference>
<protein>
    <recommendedName>
        <fullName evidence="8">Dermatopontin</fullName>
    </recommendedName>
</protein>
<gene>
    <name evidence="6" type="ORF">PLOB_00017549</name>
</gene>
<evidence type="ECO:0000256" key="1">
    <source>
        <dbReference type="ARBA" id="ARBA00004613"/>
    </source>
</evidence>
<keyword evidence="5" id="KW-0732">Signal</keyword>
<sequence length="203" mass="24088">MPKITTMKFLLLLMVVELTLLHRSEGDAWWHHRKPHKPHCDSSRPPGFNWANQWQQTFVYSCPKGSSLSRWYSIHRNCKEDRIHHFECRKVNEPYSAHCKWTSYVNTYDNPVKFKCGNNGFVSGVRSEYSPYHKDRRFCFLCCNKPRLFPHDCKSTPLQNNWDAVLDYRVPNGYTLAGVNSHHDNSKEDRRWGFEICKFLSCQ</sequence>
<proteinExistence type="inferred from homology"/>
<keyword evidence="3" id="KW-0964">Secreted</keyword>
<name>A0ABN8RFR8_9CNID</name>
<organism evidence="6 7">
    <name type="scientific">Porites lobata</name>
    <dbReference type="NCBI Taxonomy" id="104759"/>
    <lineage>
        <taxon>Eukaryota</taxon>
        <taxon>Metazoa</taxon>
        <taxon>Cnidaria</taxon>
        <taxon>Anthozoa</taxon>
        <taxon>Hexacorallia</taxon>
        <taxon>Scleractinia</taxon>
        <taxon>Fungiina</taxon>
        <taxon>Poritidae</taxon>
        <taxon>Porites</taxon>
    </lineage>
</organism>
<evidence type="ECO:0000256" key="4">
    <source>
        <dbReference type="ARBA" id="ARBA00023157"/>
    </source>
</evidence>
<evidence type="ECO:0000313" key="6">
    <source>
        <dbReference type="EMBL" id="CAH3176137.1"/>
    </source>
</evidence>
<comment type="similarity">
    <text evidence="2">Belongs to the dermatopontin family.</text>
</comment>
<evidence type="ECO:0000313" key="7">
    <source>
        <dbReference type="Proteomes" id="UP001159405"/>
    </source>
</evidence>
<reference evidence="6 7" key="1">
    <citation type="submission" date="2022-05" db="EMBL/GenBank/DDBJ databases">
        <authorList>
            <consortium name="Genoscope - CEA"/>
            <person name="William W."/>
        </authorList>
    </citation>
    <scope>NUCLEOTIDE SEQUENCE [LARGE SCALE GENOMIC DNA]</scope>
</reference>
<accession>A0ABN8RFR8</accession>
<dbReference type="EMBL" id="CALNXK010000209">
    <property type="protein sequence ID" value="CAH3176137.1"/>
    <property type="molecule type" value="Genomic_DNA"/>
</dbReference>
<evidence type="ECO:0000256" key="3">
    <source>
        <dbReference type="ARBA" id="ARBA00022525"/>
    </source>
</evidence>
<dbReference type="InterPro" id="IPR026645">
    <property type="entry name" value="Dermatopontin"/>
</dbReference>
<keyword evidence="4" id="KW-1015">Disulfide bond</keyword>
<evidence type="ECO:0000256" key="5">
    <source>
        <dbReference type="SAM" id="SignalP"/>
    </source>
</evidence>
<comment type="caution">
    <text evidence="6">The sequence shown here is derived from an EMBL/GenBank/DDBJ whole genome shotgun (WGS) entry which is preliminary data.</text>
</comment>